<dbReference type="Gene3D" id="3.40.50.300">
    <property type="entry name" value="P-loop containing nucleotide triphosphate hydrolases"/>
    <property type="match status" value="1"/>
</dbReference>
<dbReference type="AlphaFoldDB" id="A0A0B3SWN8"/>
<dbReference type="OrthoDB" id="9810277at2"/>
<proteinExistence type="predicted"/>
<dbReference type="STRING" id="561184.SAMN05216376_10743"/>
<dbReference type="PATRIC" id="fig|1515334.3.peg.700"/>
<dbReference type="EMBL" id="JSUQ01000002">
    <property type="protein sequence ID" value="KHQ54854.1"/>
    <property type="molecule type" value="Genomic_DNA"/>
</dbReference>
<evidence type="ECO:0000313" key="2">
    <source>
        <dbReference type="EMBL" id="KHQ54854.1"/>
    </source>
</evidence>
<dbReference type="Pfam" id="PF13671">
    <property type="entry name" value="AAA_33"/>
    <property type="match status" value="1"/>
</dbReference>
<dbReference type="PANTHER" id="PTHR43883:SF1">
    <property type="entry name" value="GLUCONOKINASE"/>
    <property type="match status" value="1"/>
</dbReference>
<dbReference type="Gene3D" id="3.90.1200.10">
    <property type="match status" value="1"/>
</dbReference>
<organism evidence="2 3">
    <name type="scientific">Mameliella alba</name>
    <dbReference type="NCBI Taxonomy" id="561184"/>
    <lineage>
        <taxon>Bacteria</taxon>
        <taxon>Pseudomonadati</taxon>
        <taxon>Pseudomonadota</taxon>
        <taxon>Alphaproteobacteria</taxon>
        <taxon>Rhodobacterales</taxon>
        <taxon>Roseobacteraceae</taxon>
        <taxon>Mameliella</taxon>
    </lineage>
</organism>
<name>A0A0B3SWN8_9RHOB</name>
<reference evidence="2 3" key="1">
    <citation type="submission" date="2014-10" db="EMBL/GenBank/DDBJ databases">
        <title>Genome sequence of Ponticoccus sp. strain UMTAT08 isolated from clonal culture of toxic dinoflagellate Alexandrium tamiyavanichii.</title>
        <authorList>
            <person name="Gan H.Y."/>
            <person name="Muhd D.-D."/>
            <person name="Mohd Noor M.E."/>
            <person name="Yeong Y.S."/>
            <person name="Usup G."/>
        </authorList>
    </citation>
    <scope>NUCLEOTIDE SEQUENCE [LARGE SCALE GENOMIC DNA]</scope>
    <source>
        <strain evidence="2 3">UMTAT08</strain>
    </source>
</reference>
<dbReference type="Pfam" id="PF01636">
    <property type="entry name" value="APH"/>
    <property type="match status" value="1"/>
</dbReference>
<dbReference type="SUPFAM" id="SSF52540">
    <property type="entry name" value="P-loop containing nucleoside triphosphate hydrolases"/>
    <property type="match status" value="1"/>
</dbReference>
<evidence type="ECO:0000313" key="3">
    <source>
        <dbReference type="Proteomes" id="UP000030960"/>
    </source>
</evidence>
<sequence length="514" mass="54380">MADQEEVVTLLQQPALYAGAADVDVVRTHGAYVFLGGDTALKIKRAVRYDYLDYSTPELRAAALRRELELNAPAAPMIYRDMVAVTRGADGALALDGAGEVVEWALRMWRFPDEDQLDRVAGRGALDRPLAETLGESIAQYHAAAPALAAPDGARRIGDILDELGREFAGMEGALPAEGIARFLDRAREALARQAALLDSRAEAGHVRRCHGDLHLRNIVLIEGRPVPFDALEFSEELGTCDVLYDLAFLLMDLRHRGLAWAANEVLNRYLFAAATDDHYRGLAALPLFQAVRAGISAMVAVQTARAQGGSAPLLRDAGRYLDDAIAVLEPGAPRLVALGGLSGTGKTTVARGLAPDLGAPPGAVHLRSDMIRKALCGVDPLTPLDARGYRPEVSAAVYDRMDALAREVLQAGQTVIADAVFLNPDERAAIAQVAQDLGAGFAGLWLEAEGAALVARVSDRRGDASDADAEVVRAQLARDTGPIGWARVDASGAADEVLAACRAALGGTGQAPA</sequence>
<dbReference type="RefSeq" id="WP_043137322.1">
    <property type="nucleotide sequence ID" value="NZ_JSUQ01000002.1"/>
</dbReference>
<dbReference type="InterPro" id="IPR011009">
    <property type="entry name" value="Kinase-like_dom_sf"/>
</dbReference>
<evidence type="ECO:0000259" key="1">
    <source>
        <dbReference type="Pfam" id="PF01636"/>
    </source>
</evidence>
<dbReference type="Proteomes" id="UP000030960">
    <property type="component" value="Unassembled WGS sequence"/>
</dbReference>
<dbReference type="InterPro" id="IPR052732">
    <property type="entry name" value="Cell-binding_unc_protein"/>
</dbReference>
<feature type="domain" description="Aminoglycoside phosphotransferase" evidence="1">
    <location>
        <begin position="105"/>
        <end position="280"/>
    </location>
</feature>
<gene>
    <name evidence="2" type="ORF">OA50_00689</name>
</gene>
<dbReference type="InterPro" id="IPR002575">
    <property type="entry name" value="Aminoglycoside_PTrfase"/>
</dbReference>
<accession>A0A0B3SWN8</accession>
<protein>
    <recommendedName>
        <fullName evidence="1">Aminoglycoside phosphotransferase domain-containing protein</fullName>
    </recommendedName>
</protein>
<dbReference type="InterPro" id="IPR027417">
    <property type="entry name" value="P-loop_NTPase"/>
</dbReference>
<dbReference type="PANTHER" id="PTHR43883">
    <property type="entry name" value="SLR0207 PROTEIN"/>
    <property type="match status" value="1"/>
</dbReference>
<dbReference type="SUPFAM" id="SSF56112">
    <property type="entry name" value="Protein kinase-like (PK-like)"/>
    <property type="match status" value="1"/>
</dbReference>
<comment type="caution">
    <text evidence="2">The sequence shown here is derived from an EMBL/GenBank/DDBJ whole genome shotgun (WGS) entry which is preliminary data.</text>
</comment>
<keyword evidence="3" id="KW-1185">Reference proteome</keyword>